<organism evidence="2 3">
    <name type="scientific">Aliiroseovarius salicola</name>
    <dbReference type="NCBI Taxonomy" id="3009082"/>
    <lineage>
        <taxon>Bacteria</taxon>
        <taxon>Pseudomonadati</taxon>
        <taxon>Pseudomonadota</taxon>
        <taxon>Alphaproteobacteria</taxon>
        <taxon>Rhodobacterales</taxon>
        <taxon>Paracoccaceae</taxon>
        <taxon>Aliiroseovarius</taxon>
    </lineage>
</organism>
<accession>A0ABT4VXB7</accession>
<protein>
    <recommendedName>
        <fullName evidence="4">Phosphatase PAP2 family protein</fullName>
    </recommendedName>
</protein>
<evidence type="ECO:0000313" key="2">
    <source>
        <dbReference type="EMBL" id="MDA5092894.1"/>
    </source>
</evidence>
<keyword evidence="1" id="KW-1133">Transmembrane helix</keyword>
<keyword evidence="1" id="KW-0472">Membrane</keyword>
<comment type="caution">
    <text evidence="2">The sequence shown here is derived from an EMBL/GenBank/DDBJ whole genome shotgun (WGS) entry which is preliminary data.</text>
</comment>
<feature type="transmembrane region" description="Helical" evidence="1">
    <location>
        <begin position="12"/>
        <end position="32"/>
    </location>
</feature>
<keyword evidence="3" id="KW-1185">Reference proteome</keyword>
<name>A0ABT4VXB7_9RHOB</name>
<dbReference type="Proteomes" id="UP001528040">
    <property type="component" value="Unassembled WGS sequence"/>
</dbReference>
<gene>
    <name evidence="2" type="ORF">O2N63_02235</name>
</gene>
<evidence type="ECO:0000256" key="1">
    <source>
        <dbReference type="SAM" id="Phobius"/>
    </source>
</evidence>
<sequence length="44" mass="4974">MIIWIASVHLAWHYAVDGLVAGVAVWITWVVIRQLLGLRASWSD</sequence>
<proteinExistence type="predicted"/>
<evidence type="ECO:0000313" key="3">
    <source>
        <dbReference type="Proteomes" id="UP001528040"/>
    </source>
</evidence>
<evidence type="ECO:0008006" key="4">
    <source>
        <dbReference type="Google" id="ProtNLM"/>
    </source>
</evidence>
<dbReference type="EMBL" id="JAQIIO010000001">
    <property type="protein sequence ID" value="MDA5092894.1"/>
    <property type="molecule type" value="Genomic_DNA"/>
</dbReference>
<dbReference type="RefSeq" id="WP_271052478.1">
    <property type="nucleotide sequence ID" value="NZ_JAQIIO010000001.1"/>
</dbReference>
<reference evidence="2 3" key="1">
    <citation type="submission" date="2023-01" db="EMBL/GenBank/DDBJ databases">
        <authorList>
            <person name="Yoon J.-W."/>
        </authorList>
    </citation>
    <scope>NUCLEOTIDE SEQUENCE [LARGE SCALE GENOMIC DNA]</scope>
    <source>
        <strain evidence="2 3">KMU-50</strain>
    </source>
</reference>
<keyword evidence="1" id="KW-0812">Transmembrane</keyword>